<feature type="compositionally biased region" description="Basic and acidic residues" evidence="1">
    <location>
        <begin position="262"/>
        <end position="277"/>
    </location>
</feature>
<accession>Q0CY24</accession>
<protein>
    <submittedName>
        <fullName evidence="3">Uncharacterized protein</fullName>
    </submittedName>
</protein>
<feature type="region of interest" description="Disordered" evidence="1">
    <location>
        <begin position="131"/>
        <end position="291"/>
    </location>
</feature>
<evidence type="ECO:0000313" key="4">
    <source>
        <dbReference type="Proteomes" id="UP000007963"/>
    </source>
</evidence>
<gene>
    <name evidence="3" type="ORF">ATEG_01410</name>
</gene>
<feature type="transmembrane region" description="Helical" evidence="2">
    <location>
        <begin position="87"/>
        <end position="108"/>
    </location>
</feature>
<dbReference type="AlphaFoldDB" id="Q0CY24"/>
<feature type="compositionally biased region" description="Low complexity" evidence="1">
    <location>
        <begin position="157"/>
        <end position="176"/>
    </location>
</feature>
<dbReference type="OrthoDB" id="10434855at2759"/>
<dbReference type="VEuPathDB" id="FungiDB:ATEG_01410"/>
<dbReference type="Proteomes" id="UP000007963">
    <property type="component" value="Unassembled WGS sequence"/>
</dbReference>
<dbReference type="EMBL" id="CH476595">
    <property type="protein sequence ID" value="EAU38167.1"/>
    <property type="molecule type" value="Genomic_DNA"/>
</dbReference>
<dbReference type="HOGENOM" id="CLU_956393_0_0_1"/>
<dbReference type="GeneID" id="4316120"/>
<evidence type="ECO:0000256" key="2">
    <source>
        <dbReference type="SAM" id="Phobius"/>
    </source>
</evidence>
<keyword evidence="2" id="KW-1133">Transmembrane helix</keyword>
<reference evidence="4" key="1">
    <citation type="submission" date="2005-09" db="EMBL/GenBank/DDBJ databases">
        <title>Annotation of the Aspergillus terreus NIH2624 genome.</title>
        <authorList>
            <person name="Birren B.W."/>
            <person name="Lander E.S."/>
            <person name="Galagan J.E."/>
            <person name="Nusbaum C."/>
            <person name="Devon K."/>
            <person name="Henn M."/>
            <person name="Ma L.-J."/>
            <person name="Jaffe D.B."/>
            <person name="Butler J."/>
            <person name="Alvarez P."/>
            <person name="Gnerre S."/>
            <person name="Grabherr M."/>
            <person name="Kleber M."/>
            <person name="Mauceli E.W."/>
            <person name="Brockman W."/>
            <person name="Rounsley S."/>
            <person name="Young S.K."/>
            <person name="LaButti K."/>
            <person name="Pushparaj V."/>
            <person name="DeCaprio D."/>
            <person name="Crawford M."/>
            <person name="Koehrsen M."/>
            <person name="Engels R."/>
            <person name="Montgomery P."/>
            <person name="Pearson M."/>
            <person name="Howarth C."/>
            <person name="Larson L."/>
            <person name="Luoma S."/>
            <person name="White J."/>
            <person name="Alvarado L."/>
            <person name="Kodira C.D."/>
            <person name="Zeng Q."/>
            <person name="Oleary S."/>
            <person name="Yandava C."/>
            <person name="Denning D.W."/>
            <person name="Nierman W.C."/>
            <person name="Milne T."/>
            <person name="Madden K."/>
        </authorList>
    </citation>
    <scope>NUCLEOTIDE SEQUENCE [LARGE SCALE GENOMIC DNA]</scope>
    <source>
        <strain evidence="4">NIH 2624 / FGSC A1156</strain>
    </source>
</reference>
<feature type="compositionally biased region" description="Low complexity" evidence="1">
    <location>
        <begin position="139"/>
        <end position="149"/>
    </location>
</feature>
<proteinExistence type="predicted"/>
<keyword evidence="2" id="KW-0812">Transmembrane</keyword>
<name>Q0CY24_ASPTN</name>
<sequence>MRRVVLTPKTLPTRRTINNSNCTPTVIFSLTHALASSPPSLTIHSYAYTHLNLKPKVKQGTWPTNPLYIHVLTSKKQLNREIMHDNAIIAVLLATFTGIILLGIVYVMKRRARLRRELRVRHAKRDILNWNRANRAQNPEAAPAGSKKPAASKKGEPAPAKTAPKAPSVSKPKSVPFHLPSQAEQKPPSAHSKSKSKRGSQAGPKSSATVQDQWPAEKATAADANSQPGNNGSWKPVDAFAKGGNAGQKAEENDWDQNPVENKSKTSQKAEEPKEEGNQVATPIPDDQINW</sequence>
<keyword evidence="2" id="KW-0472">Membrane</keyword>
<evidence type="ECO:0000256" key="1">
    <source>
        <dbReference type="SAM" id="MobiDB-lite"/>
    </source>
</evidence>
<feature type="compositionally biased region" description="Polar residues" evidence="1">
    <location>
        <begin position="203"/>
        <end position="212"/>
    </location>
</feature>
<evidence type="ECO:0000313" key="3">
    <source>
        <dbReference type="EMBL" id="EAU38167.1"/>
    </source>
</evidence>
<dbReference type="RefSeq" id="XP_001208775.1">
    <property type="nucleotide sequence ID" value="XM_001208775.1"/>
</dbReference>
<feature type="compositionally biased region" description="Polar residues" evidence="1">
    <location>
        <begin position="223"/>
        <end position="233"/>
    </location>
</feature>
<organism evidence="3 4">
    <name type="scientific">Aspergillus terreus (strain NIH 2624 / FGSC A1156)</name>
    <dbReference type="NCBI Taxonomy" id="341663"/>
    <lineage>
        <taxon>Eukaryota</taxon>
        <taxon>Fungi</taxon>
        <taxon>Dikarya</taxon>
        <taxon>Ascomycota</taxon>
        <taxon>Pezizomycotina</taxon>
        <taxon>Eurotiomycetes</taxon>
        <taxon>Eurotiomycetidae</taxon>
        <taxon>Eurotiales</taxon>
        <taxon>Aspergillaceae</taxon>
        <taxon>Aspergillus</taxon>
        <taxon>Aspergillus subgen. Circumdati</taxon>
    </lineage>
</organism>